<dbReference type="RefSeq" id="WP_290230498.1">
    <property type="nucleotide sequence ID" value="NZ_JAUFPZ010000002.1"/>
</dbReference>
<dbReference type="PANTHER" id="PTHR42852:SF6">
    <property type="entry name" value="THIOL:DISULFIDE INTERCHANGE PROTEIN DSBE"/>
    <property type="match status" value="1"/>
</dbReference>
<dbReference type="Pfam" id="PF14289">
    <property type="entry name" value="DUF4369"/>
    <property type="match status" value="1"/>
</dbReference>
<reference evidence="7" key="1">
    <citation type="journal article" date="2019" name="Int. J. Syst. Evol. Microbiol.">
        <title>The Global Catalogue of Microorganisms (GCM) 10K type strain sequencing project: providing services to taxonomists for standard genome sequencing and annotation.</title>
        <authorList>
            <consortium name="The Broad Institute Genomics Platform"/>
            <consortium name="The Broad Institute Genome Sequencing Center for Infectious Disease"/>
            <person name="Wu L."/>
            <person name="Ma J."/>
        </authorList>
    </citation>
    <scope>NUCLEOTIDE SEQUENCE [LARGE SCALE GENOMIC DNA]</scope>
    <source>
        <strain evidence="7">CECT 9128</strain>
    </source>
</reference>
<evidence type="ECO:0000256" key="3">
    <source>
        <dbReference type="ARBA" id="ARBA00023157"/>
    </source>
</evidence>
<dbReference type="Gene3D" id="3.40.30.10">
    <property type="entry name" value="Glutaredoxin"/>
    <property type="match status" value="1"/>
</dbReference>
<dbReference type="InterPro" id="IPR013766">
    <property type="entry name" value="Thioredoxin_domain"/>
</dbReference>
<dbReference type="PANTHER" id="PTHR42852">
    <property type="entry name" value="THIOL:DISULFIDE INTERCHANGE PROTEIN DSBE"/>
    <property type="match status" value="1"/>
</dbReference>
<keyword evidence="7" id="KW-1185">Reference proteome</keyword>
<keyword evidence="3" id="KW-1015">Disulfide bond</keyword>
<dbReference type="Proteomes" id="UP001595793">
    <property type="component" value="Unassembled WGS sequence"/>
</dbReference>
<evidence type="ECO:0000313" key="6">
    <source>
        <dbReference type="EMBL" id="MFC4029465.1"/>
    </source>
</evidence>
<dbReference type="PROSITE" id="PS51257">
    <property type="entry name" value="PROKAR_LIPOPROTEIN"/>
    <property type="match status" value="1"/>
</dbReference>
<proteinExistence type="predicted"/>
<dbReference type="Pfam" id="PF00578">
    <property type="entry name" value="AhpC-TSA"/>
    <property type="match status" value="1"/>
</dbReference>
<gene>
    <name evidence="6" type="ORF">ACFOS1_18755</name>
</gene>
<comment type="caution">
    <text evidence="6">The sequence shown here is derived from an EMBL/GenBank/DDBJ whole genome shotgun (WGS) entry which is preliminary data.</text>
</comment>
<dbReference type="SUPFAM" id="SSF52833">
    <property type="entry name" value="Thioredoxin-like"/>
    <property type="match status" value="1"/>
</dbReference>
<sequence length="399" mass="45736">MKKLIALFCVILILIACRDDIKLKPGEYEISGKVRGMETGKLFLISKKPSGIQVDTLYVKSGNFNFRNSLENDVLEAYIADQPNYRSSNNKASIYIEPTRMQLQLNTSDFESVELTGSQTQEDAEALQQKQKELRLKYKNELGAYSANGERLKKAKNPEKKEELKWKDDELRGELQPYFEEEKELVKQFISTHPKSYISFENILYMIEEFTQEEARKVYNEFPESFKERKLGSVIKKQIDDKSKGIVGATAENFSKVDIDGKPLKLEDFKGQYVLLDFWASWCIPCRKGNPHLLKIYDNYNDKGFEIIGVSDDDRNPDAWLKAVKKDRIGVWRHILRGMEVDTTSGGFKIVNQGITEGYNISSLPTKILVDPDGKIVGRYDGSKADEEALDKKLADLYE</sequence>
<dbReference type="InterPro" id="IPR036249">
    <property type="entry name" value="Thioredoxin-like_sf"/>
</dbReference>
<evidence type="ECO:0000313" key="7">
    <source>
        <dbReference type="Proteomes" id="UP001595793"/>
    </source>
</evidence>
<evidence type="ECO:0000256" key="2">
    <source>
        <dbReference type="ARBA" id="ARBA00022748"/>
    </source>
</evidence>
<dbReference type="InterPro" id="IPR000866">
    <property type="entry name" value="AhpC/TSA"/>
</dbReference>
<accession>A0ABV8HBI8</accession>
<dbReference type="CDD" id="cd02966">
    <property type="entry name" value="TlpA_like_family"/>
    <property type="match status" value="1"/>
</dbReference>
<evidence type="ECO:0000256" key="1">
    <source>
        <dbReference type="ARBA" id="ARBA00004196"/>
    </source>
</evidence>
<keyword evidence="2" id="KW-0201">Cytochrome c-type biogenesis</keyword>
<dbReference type="PROSITE" id="PS51352">
    <property type="entry name" value="THIOREDOXIN_2"/>
    <property type="match status" value="1"/>
</dbReference>
<evidence type="ECO:0000259" key="5">
    <source>
        <dbReference type="PROSITE" id="PS51352"/>
    </source>
</evidence>
<name>A0ABV8HBI8_9FLAO</name>
<dbReference type="InterPro" id="IPR025380">
    <property type="entry name" value="DUF4369"/>
</dbReference>
<keyword evidence="4" id="KW-0676">Redox-active center</keyword>
<organism evidence="6 7">
    <name type="scientific">Zunongwangia endophytica</name>
    <dbReference type="NCBI Taxonomy" id="1808945"/>
    <lineage>
        <taxon>Bacteria</taxon>
        <taxon>Pseudomonadati</taxon>
        <taxon>Bacteroidota</taxon>
        <taxon>Flavobacteriia</taxon>
        <taxon>Flavobacteriales</taxon>
        <taxon>Flavobacteriaceae</taxon>
        <taxon>Zunongwangia</taxon>
    </lineage>
</organism>
<evidence type="ECO:0000256" key="4">
    <source>
        <dbReference type="ARBA" id="ARBA00023284"/>
    </source>
</evidence>
<dbReference type="EMBL" id="JBHSAS010000033">
    <property type="protein sequence ID" value="MFC4029465.1"/>
    <property type="molecule type" value="Genomic_DNA"/>
</dbReference>
<comment type="subcellular location">
    <subcellularLocation>
        <location evidence="1">Cell envelope</location>
    </subcellularLocation>
</comment>
<dbReference type="InterPro" id="IPR050553">
    <property type="entry name" value="Thioredoxin_ResA/DsbE_sf"/>
</dbReference>
<protein>
    <submittedName>
        <fullName evidence="6">Redoxin domain-containing protein</fullName>
    </submittedName>
</protein>
<feature type="domain" description="Thioredoxin" evidence="5">
    <location>
        <begin position="245"/>
        <end position="399"/>
    </location>
</feature>